<comment type="subcellular location">
    <subcellularLocation>
        <location evidence="1">Nucleus</location>
    </subcellularLocation>
</comment>
<dbReference type="OrthoDB" id="10069705at2759"/>
<dbReference type="Proteomes" id="UP000515150">
    <property type="component" value="Chromosome 10"/>
</dbReference>
<dbReference type="RefSeq" id="XP_029021896.1">
    <property type="nucleotide sequence ID" value="XM_029166063.3"/>
</dbReference>
<dbReference type="GeneID" id="114865045"/>
<comment type="similarity">
    <text evidence="5">Belongs to the vestigial family.</text>
</comment>
<dbReference type="KEGG" id="bspl:114865045"/>
<dbReference type="AlphaFoldDB" id="A0A6P7NPS7"/>
<dbReference type="GO" id="GO:0005634">
    <property type="term" value="C:nucleus"/>
    <property type="evidence" value="ECO:0007669"/>
    <property type="project" value="UniProtKB-SubCell"/>
</dbReference>
<evidence type="ECO:0000256" key="3">
    <source>
        <dbReference type="ARBA" id="ARBA00023163"/>
    </source>
</evidence>
<evidence type="ECO:0000256" key="2">
    <source>
        <dbReference type="ARBA" id="ARBA00023015"/>
    </source>
</evidence>
<dbReference type="InParanoid" id="A0A6P7NPS7"/>
<name>A0A6P7NPS7_BETSP</name>
<keyword evidence="2" id="KW-0805">Transcription regulation</keyword>
<protein>
    <submittedName>
        <fullName evidence="7">Transcription cofactor vestigial-like protein 1</fullName>
    </submittedName>
</protein>
<evidence type="ECO:0000256" key="5">
    <source>
        <dbReference type="ARBA" id="ARBA00025784"/>
    </source>
</evidence>
<dbReference type="Pfam" id="PF07545">
    <property type="entry name" value="Vg_Tdu"/>
    <property type="match status" value="1"/>
</dbReference>
<proteinExistence type="inferred from homology"/>
<evidence type="ECO:0000256" key="1">
    <source>
        <dbReference type="ARBA" id="ARBA00004123"/>
    </source>
</evidence>
<keyword evidence="6" id="KW-1185">Reference proteome</keyword>
<accession>A0A6P7NPS7</accession>
<reference evidence="7" key="1">
    <citation type="submission" date="2025-08" db="UniProtKB">
        <authorList>
            <consortium name="RefSeq"/>
        </authorList>
    </citation>
    <scope>IDENTIFICATION</scope>
</reference>
<evidence type="ECO:0000256" key="4">
    <source>
        <dbReference type="ARBA" id="ARBA00023242"/>
    </source>
</evidence>
<organism evidence="6 7">
    <name type="scientific">Betta splendens</name>
    <name type="common">Siamese fighting fish</name>
    <dbReference type="NCBI Taxonomy" id="158456"/>
    <lineage>
        <taxon>Eukaryota</taxon>
        <taxon>Metazoa</taxon>
        <taxon>Chordata</taxon>
        <taxon>Craniata</taxon>
        <taxon>Vertebrata</taxon>
        <taxon>Euteleostomi</taxon>
        <taxon>Actinopterygii</taxon>
        <taxon>Neopterygii</taxon>
        <taxon>Teleostei</taxon>
        <taxon>Neoteleostei</taxon>
        <taxon>Acanthomorphata</taxon>
        <taxon>Anabantaria</taxon>
        <taxon>Anabantiformes</taxon>
        <taxon>Anabantoidei</taxon>
        <taxon>Osphronemidae</taxon>
        <taxon>Betta</taxon>
    </lineage>
</organism>
<dbReference type="InterPro" id="IPR011520">
    <property type="entry name" value="Vg_fam"/>
</dbReference>
<dbReference type="PANTHER" id="PTHR15950:SF23">
    <property type="entry name" value="SI:CH73-52F15.5-RELATED"/>
    <property type="match status" value="1"/>
</dbReference>
<dbReference type="PANTHER" id="PTHR15950">
    <property type="entry name" value="TRANSCRIPTION COFACTOR VESTIGIAL-LIKE PROTEIN"/>
    <property type="match status" value="1"/>
</dbReference>
<dbReference type="GO" id="GO:0006355">
    <property type="term" value="P:regulation of DNA-templated transcription"/>
    <property type="evidence" value="ECO:0007669"/>
    <property type="project" value="InterPro"/>
</dbReference>
<sequence>MEDRTESPIAVKVEEHTQYVILTYFQGDISSMVDAHFTRALGKVGKASSPALKAKKMRKTIKLEDVKSCPTGVVDAYTDSQVPPAAGHLLSFSPADMGSSSWSSPGARLPEGPAIPSFAYSLPSQGLSLTGQQYASSLLNLLHDRNEVGPSMASGSKPDLLPSWSMPQGFVEPEAGFEHDRRLDKKNLYWY</sequence>
<dbReference type="CTD" id="51442"/>
<gene>
    <name evidence="7" type="primary">vgll1</name>
</gene>
<evidence type="ECO:0000313" key="6">
    <source>
        <dbReference type="Proteomes" id="UP000515150"/>
    </source>
</evidence>
<keyword evidence="4" id="KW-0539">Nucleus</keyword>
<keyword evidence="3" id="KW-0804">Transcription</keyword>
<evidence type="ECO:0000313" key="7">
    <source>
        <dbReference type="RefSeq" id="XP_029021896.1"/>
    </source>
</evidence>